<dbReference type="EMBL" id="KM677181">
    <property type="protein sequence ID" value="AJF36927.1"/>
    <property type="molecule type" value="Genomic_RNA"/>
</dbReference>
<evidence type="ECO:0000313" key="1">
    <source>
        <dbReference type="EMBL" id="AJF36927.1"/>
    </source>
</evidence>
<dbReference type="Pfam" id="PF17072">
    <property type="entry name" value="Spike_torovirin"/>
    <property type="match status" value="1"/>
</dbReference>
<name>A0A0B5GX95_9NIDO</name>
<dbReference type="InterPro" id="IPR031412">
    <property type="entry name" value="S_torovirinae"/>
</dbReference>
<reference evidence="1" key="1">
    <citation type="journal article" date="2015" name="BMC Vet. Res.">
        <title>Detection and molecular characterisation of bovine corona and toroviruses from Croatian cattle.</title>
        <authorList>
            <person name="Lojkic I."/>
            <person name="Kresic N."/>
            <person name="Simic I."/>
            <person name="Bedekovic T."/>
        </authorList>
    </citation>
    <scope>NUCLEOTIDE SEQUENCE</scope>
    <source>
        <strain evidence="1">B60853/11</strain>
    </source>
</reference>
<feature type="non-terminal residue" evidence="1">
    <location>
        <position position="203"/>
    </location>
</feature>
<feature type="non-terminal residue" evidence="1">
    <location>
        <position position="1"/>
    </location>
</feature>
<sequence length="203" mass="22576">VVSNETLVFCEPVSYPLSLQVFRFFTQRVILRTKRAVSTEACSLAYQISTISLNVNGGYVNFTSLLGWSYPSGKWLGIVLGLDAMRRASQFYFTYDVISYVGQSPNLIWEIKDLVKGGLDGWYSTVRVDNCGNFPWYGGGNPGCSIGRPYMAKGVCTRVLPAAQSPGIQYEIYSGQDYAVYQITHYTQYTLTLPSGTPGYGKR</sequence>
<organism evidence="1">
    <name type="scientific">Bovine torovirus</name>
    <dbReference type="NCBI Taxonomy" id="74501"/>
    <lineage>
        <taxon>Viruses</taxon>
        <taxon>Riboviria</taxon>
        <taxon>Orthornavirae</taxon>
        <taxon>Pisuviricota</taxon>
        <taxon>Pisoniviricetes</taxon>
        <taxon>Nidovirales</taxon>
        <taxon>Tornidovirineae</taxon>
        <taxon>Tobaniviridae</taxon>
        <taxon>Torovirinae</taxon>
        <taxon>Torovirus</taxon>
        <taxon>Renitovirus</taxon>
        <taxon>Torovirus bovis</taxon>
    </lineage>
</organism>
<protein>
    <submittedName>
        <fullName evidence="1">Spike protein</fullName>
    </submittedName>
</protein>
<accession>A0A0B5GX95</accession>
<proteinExistence type="predicted"/>
<gene>
    <name evidence="1" type="primary">S</name>
</gene>